<feature type="domain" description="DUF6881" evidence="1">
    <location>
        <begin position="142"/>
        <end position="231"/>
    </location>
</feature>
<evidence type="ECO:0000313" key="3">
    <source>
        <dbReference type="Proteomes" id="UP000811365"/>
    </source>
</evidence>
<dbReference type="AlphaFoldDB" id="A0A9E1GMY6"/>
<organism evidence="2 3">
    <name type="scientific">Faecalibacterium prausnitzii</name>
    <dbReference type="NCBI Taxonomy" id="853"/>
    <lineage>
        <taxon>Bacteria</taxon>
        <taxon>Bacillati</taxon>
        <taxon>Bacillota</taxon>
        <taxon>Clostridia</taxon>
        <taxon>Eubacteriales</taxon>
        <taxon>Oscillospiraceae</taxon>
        <taxon>Faecalibacterium</taxon>
    </lineage>
</organism>
<accession>A0A9E1GMY6</accession>
<evidence type="ECO:0000259" key="1">
    <source>
        <dbReference type="Pfam" id="PF21812"/>
    </source>
</evidence>
<name>A0A9E1GMY6_9FIRM</name>
<dbReference type="EMBL" id="JAGZYH010000113">
    <property type="protein sequence ID" value="MBS6623377.1"/>
    <property type="molecule type" value="Genomic_DNA"/>
</dbReference>
<proteinExistence type="predicted"/>
<dbReference type="Pfam" id="PF15595">
    <property type="entry name" value="Imm51"/>
    <property type="match status" value="1"/>
</dbReference>
<dbReference type="Pfam" id="PF21812">
    <property type="entry name" value="DUF6881"/>
    <property type="match status" value="1"/>
</dbReference>
<dbReference type="Proteomes" id="UP000811365">
    <property type="component" value="Unassembled WGS sequence"/>
</dbReference>
<dbReference type="InterPro" id="IPR049248">
    <property type="entry name" value="DUF6881"/>
</dbReference>
<comment type="caution">
    <text evidence="2">The sequence shown here is derived from an EMBL/GenBank/DDBJ whole genome shotgun (WGS) entry which is preliminary data.</text>
</comment>
<dbReference type="InterPro" id="IPR028956">
    <property type="entry name" value="Imm51"/>
</dbReference>
<evidence type="ECO:0000313" key="2">
    <source>
        <dbReference type="EMBL" id="MBS6623377.1"/>
    </source>
</evidence>
<gene>
    <name evidence="2" type="ORF">KH315_14800</name>
</gene>
<sequence>MKDFSQYGNRPDDQWEMLPWIPDPRPPFKIWVKPEQIAPFFLIPHHPYALSLLLKINDGFRTEEFRRLGLTGSSGDWERLVRGVIREFEENNSGVGLFHFDSDEDVFCVYSQYIDDLMMLAKMIRAACTDEKTMRTYLGKIEYIKLFWEGAPEGEPSVILYEMDTENERLALRSIDIFADGRTHNIPDLYDGAIEITPIPTVEELNAHVWGEEFHACVIEKAEFEDIWESCTHDGKTRGR</sequence>
<reference evidence="2" key="1">
    <citation type="submission" date="2021-02" db="EMBL/GenBank/DDBJ databases">
        <title>Infant gut strain persistence is associated with maternal origin, phylogeny, and functional potential including surface adhesion and iron acquisition.</title>
        <authorList>
            <person name="Lou Y.C."/>
        </authorList>
    </citation>
    <scope>NUCLEOTIDE SEQUENCE</scope>
    <source>
        <strain evidence="2">L2_039_000G1_dasL2_039_000G1_maxbin2.maxbin.077</strain>
    </source>
</reference>
<protein>
    <recommendedName>
        <fullName evidence="1">DUF6881 domain-containing protein</fullName>
    </recommendedName>
</protein>